<dbReference type="Proteomes" id="UP000826656">
    <property type="component" value="Unassembled WGS sequence"/>
</dbReference>
<dbReference type="PROSITE" id="PS50404">
    <property type="entry name" value="GST_NTER"/>
    <property type="match status" value="1"/>
</dbReference>
<comment type="similarity">
    <text evidence="4">Belongs to the GST superfamily.</text>
</comment>
<dbReference type="PANTHER" id="PTHR11260:SF610">
    <property type="entry name" value="GLUTATHIONE S-TRANSFERASE-RELATED"/>
    <property type="match status" value="1"/>
</dbReference>
<dbReference type="PROSITE" id="PS50405">
    <property type="entry name" value="GST_CTER"/>
    <property type="match status" value="1"/>
</dbReference>
<dbReference type="Pfam" id="PF00043">
    <property type="entry name" value="GST_C"/>
    <property type="match status" value="1"/>
</dbReference>
<evidence type="ECO:0000256" key="3">
    <source>
        <dbReference type="ARBA" id="ARBA00047960"/>
    </source>
</evidence>
<comment type="catalytic activity">
    <reaction evidence="3">
        <text>RX + glutathione = an S-substituted glutathione + a halide anion + H(+)</text>
        <dbReference type="Rhea" id="RHEA:16437"/>
        <dbReference type="ChEBI" id="CHEBI:15378"/>
        <dbReference type="ChEBI" id="CHEBI:16042"/>
        <dbReference type="ChEBI" id="CHEBI:17792"/>
        <dbReference type="ChEBI" id="CHEBI:57925"/>
        <dbReference type="ChEBI" id="CHEBI:90779"/>
        <dbReference type="EC" id="2.5.1.18"/>
    </reaction>
</comment>
<evidence type="ECO:0000259" key="5">
    <source>
        <dbReference type="PROSITE" id="PS50404"/>
    </source>
</evidence>
<gene>
    <name evidence="7" type="ORF">KY290_035677</name>
</gene>
<organism evidence="7 8">
    <name type="scientific">Solanum tuberosum</name>
    <name type="common">Potato</name>
    <dbReference type="NCBI Taxonomy" id="4113"/>
    <lineage>
        <taxon>Eukaryota</taxon>
        <taxon>Viridiplantae</taxon>
        <taxon>Streptophyta</taxon>
        <taxon>Embryophyta</taxon>
        <taxon>Tracheophyta</taxon>
        <taxon>Spermatophyta</taxon>
        <taxon>Magnoliopsida</taxon>
        <taxon>eudicotyledons</taxon>
        <taxon>Gunneridae</taxon>
        <taxon>Pentapetalae</taxon>
        <taxon>asterids</taxon>
        <taxon>lamiids</taxon>
        <taxon>Solanales</taxon>
        <taxon>Solanaceae</taxon>
        <taxon>Solanoideae</taxon>
        <taxon>Solaneae</taxon>
        <taxon>Solanum</taxon>
    </lineage>
</organism>
<dbReference type="InterPro" id="IPR040079">
    <property type="entry name" value="Glutathione_S-Trfase"/>
</dbReference>
<dbReference type="Gene3D" id="3.40.30.10">
    <property type="entry name" value="Glutaredoxin"/>
    <property type="match status" value="1"/>
</dbReference>
<evidence type="ECO:0000256" key="2">
    <source>
        <dbReference type="ARBA" id="ARBA00022679"/>
    </source>
</evidence>
<name>A0ABQ7TQU1_SOLTU</name>
<comment type="caution">
    <text evidence="7">The sequence shown here is derived from an EMBL/GenBank/DDBJ whole genome shotgun (WGS) entry which is preliminary data.</text>
</comment>
<dbReference type="InterPro" id="IPR036249">
    <property type="entry name" value="Thioredoxin-like_sf"/>
</dbReference>
<keyword evidence="8" id="KW-1185">Reference proteome</keyword>
<dbReference type="PROSITE" id="PS51354">
    <property type="entry name" value="GLUTAREDOXIN_2"/>
    <property type="match status" value="1"/>
</dbReference>
<dbReference type="CDD" id="cd03185">
    <property type="entry name" value="GST_C_Tau"/>
    <property type="match status" value="1"/>
</dbReference>
<sequence>MAQVKLLGFWYSPFTHRVEWALKIKGVNYEYTEVKQDKTNLPLLEDYPTYKQVPVLIDNNRSICGSMVILEYIAEKFGPISILPERFYDRASARFWANFLHNKMETVRNAFLGKGKVQEQSIQEVGEMLKILDDKLKDKSFFVANEFGIADIVANMVGFWLGVYQDVSGVELVTREKFPFFWEWREKYVECSQVKKYLPSRDKLIAFYQASAHPQAAASASTPEIGIVIVP</sequence>
<feature type="domain" description="GST N-terminal" evidence="5">
    <location>
        <begin position="2"/>
        <end position="81"/>
    </location>
</feature>
<accession>A0ABQ7TQU1</accession>
<reference evidence="7 8" key="1">
    <citation type="journal article" date="2021" name="bioRxiv">
        <title>Chromosome-scale and haplotype-resolved genome assembly of a tetraploid potato cultivar.</title>
        <authorList>
            <person name="Sun H."/>
            <person name="Jiao W.-B."/>
            <person name="Krause K."/>
            <person name="Campoy J.A."/>
            <person name="Goel M."/>
            <person name="Folz-Donahue K."/>
            <person name="Kukat C."/>
            <person name="Huettel B."/>
            <person name="Schneeberger K."/>
        </authorList>
    </citation>
    <scope>NUCLEOTIDE SEQUENCE [LARGE SCALE GENOMIC DNA]</scope>
    <source>
        <strain evidence="7">SolTubOtavaFocal</strain>
        <tissue evidence="7">Leaves</tissue>
    </source>
</reference>
<dbReference type="SFLD" id="SFLDG01152">
    <property type="entry name" value="Main.3:_Omega-_and_Tau-like"/>
    <property type="match status" value="1"/>
</dbReference>
<dbReference type="InterPro" id="IPR036282">
    <property type="entry name" value="Glutathione-S-Trfase_C_sf"/>
</dbReference>
<evidence type="ECO:0000313" key="8">
    <source>
        <dbReference type="Proteomes" id="UP000826656"/>
    </source>
</evidence>
<dbReference type="SUPFAM" id="SSF52833">
    <property type="entry name" value="Thioredoxin-like"/>
    <property type="match status" value="1"/>
</dbReference>
<evidence type="ECO:0000256" key="1">
    <source>
        <dbReference type="ARBA" id="ARBA00012452"/>
    </source>
</evidence>
<dbReference type="PANTHER" id="PTHR11260">
    <property type="entry name" value="GLUTATHIONE S-TRANSFERASE, GST, SUPERFAMILY, GST DOMAIN CONTAINING"/>
    <property type="match status" value="1"/>
</dbReference>
<dbReference type="InterPro" id="IPR010987">
    <property type="entry name" value="Glutathione-S-Trfase_C-like"/>
</dbReference>
<dbReference type="SUPFAM" id="SSF47616">
    <property type="entry name" value="GST C-terminal domain-like"/>
    <property type="match status" value="1"/>
</dbReference>
<dbReference type="EMBL" id="JAIVGD010000028">
    <property type="protein sequence ID" value="KAH0736972.1"/>
    <property type="molecule type" value="Genomic_DNA"/>
</dbReference>
<feature type="domain" description="GST C-terminal" evidence="6">
    <location>
        <begin position="86"/>
        <end position="218"/>
    </location>
</feature>
<evidence type="ECO:0000256" key="4">
    <source>
        <dbReference type="RuleBase" id="RU003494"/>
    </source>
</evidence>
<dbReference type="Pfam" id="PF02798">
    <property type="entry name" value="GST_N"/>
    <property type="match status" value="1"/>
</dbReference>
<evidence type="ECO:0000259" key="6">
    <source>
        <dbReference type="PROSITE" id="PS50405"/>
    </source>
</evidence>
<proteinExistence type="inferred from homology"/>
<dbReference type="InterPro" id="IPR004046">
    <property type="entry name" value="GST_C"/>
</dbReference>
<protein>
    <recommendedName>
        <fullName evidence="1">glutathione transferase</fullName>
        <ecNumber evidence="1">2.5.1.18</ecNumber>
    </recommendedName>
</protein>
<dbReference type="SFLD" id="SFLDG00358">
    <property type="entry name" value="Main_(cytGST)"/>
    <property type="match status" value="1"/>
</dbReference>
<keyword evidence="2" id="KW-0808">Transferase</keyword>
<evidence type="ECO:0000313" key="7">
    <source>
        <dbReference type="EMBL" id="KAH0736972.1"/>
    </source>
</evidence>
<dbReference type="InterPro" id="IPR004045">
    <property type="entry name" value="Glutathione_S-Trfase_N"/>
</dbReference>
<dbReference type="SFLD" id="SFLDS00019">
    <property type="entry name" value="Glutathione_Transferase_(cytos"/>
    <property type="match status" value="1"/>
</dbReference>
<dbReference type="InterPro" id="IPR045073">
    <property type="entry name" value="Omega/Tau-like"/>
</dbReference>
<dbReference type="Gene3D" id="1.20.1050.10">
    <property type="match status" value="1"/>
</dbReference>
<dbReference type="InterPro" id="IPR045074">
    <property type="entry name" value="GST_C_Tau"/>
</dbReference>
<dbReference type="EC" id="2.5.1.18" evidence="1"/>